<dbReference type="AlphaFoldDB" id="A0A9N7U621"/>
<gene>
    <name evidence="2" type="ORF">PLEPLA_LOCUS13380</name>
</gene>
<feature type="compositionally biased region" description="Polar residues" evidence="1">
    <location>
        <begin position="88"/>
        <end position="98"/>
    </location>
</feature>
<protein>
    <submittedName>
        <fullName evidence="2">Uncharacterized protein</fullName>
    </submittedName>
</protein>
<evidence type="ECO:0000256" key="1">
    <source>
        <dbReference type="SAM" id="MobiDB-lite"/>
    </source>
</evidence>
<dbReference type="EMBL" id="CADEAL010000804">
    <property type="protein sequence ID" value="CAB1425450.1"/>
    <property type="molecule type" value="Genomic_DNA"/>
</dbReference>
<feature type="region of interest" description="Disordered" evidence="1">
    <location>
        <begin position="76"/>
        <end position="99"/>
    </location>
</feature>
<accession>A0A9N7U621</accession>
<sequence>MTEWYCVKQRRAGEEIRQFYRCCQALLRCETPRRGSSMKSSSKVATKVMRGVAINGPRRTNDLLYMVASLGQPATTLPQLGPPFEPTNDITKASSSDNKPAAVSLVAHFDG</sequence>
<comment type="caution">
    <text evidence="2">The sequence shown here is derived from an EMBL/GenBank/DDBJ whole genome shotgun (WGS) entry which is preliminary data.</text>
</comment>
<evidence type="ECO:0000313" key="2">
    <source>
        <dbReference type="EMBL" id="CAB1425450.1"/>
    </source>
</evidence>
<name>A0A9N7U621_PLEPL</name>
<keyword evidence="3" id="KW-1185">Reference proteome</keyword>
<evidence type="ECO:0000313" key="3">
    <source>
        <dbReference type="Proteomes" id="UP001153269"/>
    </source>
</evidence>
<proteinExistence type="predicted"/>
<organism evidence="2 3">
    <name type="scientific">Pleuronectes platessa</name>
    <name type="common">European plaice</name>
    <dbReference type="NCBI Taxonomy" id="8262"/>
    <lineage>
        <taxon>Eukaryota</taxon>
        <taxon>Metazoa</taxon>
        <taxon>Chordata</taxon>
        <taxon>Craniata</taxon>
        <taxon>Vertebrata</taxon>
        <taxon>Euteleostomi</taxon>
        <taxon>Actinopterygii</taxon>
        <taxon>Neopterygii</taxon>
        <taxon>Teleostei</taxon>
        <taxon>Neoteleostei</taxon>
        <taxon>Acanthomorphata</taxon>
        <taxon>Carangaria</taxon>
        <taxon>Pleuronectiformes</taxon>
        <taxon>Pleuronectoidei</taxon>
        <taxon>Pleuronectidae</taxon>
        <taxon>Pleuronectes</taxon>
    </lineage>
</organism>
<dbReference type="Proteomes" id="UP001153269">
    <property type="component" value="Unassembled WGS sequence"/>
</dbReference>
<reference evidence="2" key="1">
    <citation type="submission" date="2020-03" db="EMBL/GenBank/DDBJ databases">
        <authorList>
            <person name="Weist P."/>
        </authorList>
    </citation>
    <scope>NUCLEOTIDE SEQUENCE</scope>
</reference>